<dbReference type="PANTHER" id="PTHR43464">
    <property type="entry name" value="METHYLTRANSFERASE"/>
    <property type="match status" value="1"/>
</dbReference>
<evidence type="ECO:0000259" key="4">
    <source>
        <dbReference type="Pfam" id="PF13649"/>
    </source>
</evidence>
<evidence type="ECO:0000313" key="6">
    <source>
        <dbReference type="Proteomes" id="UP000076512"/>
    </source>
</evidence>
<reference evidence="5 6" key="1">
    <citation type="submission" date="2016-04" db="EMBL/GenBank/DDBJ databases">
        <authorList>
            <person name="Evans L.H."/>
            <person name="Alamgir A."/>
            <person name="Owens N."/>
            <person name="Weber N.D."/>
            <person name="Virtaneva K."/>
            <person name="Barbian K."/>
            <person name="Babar A."/>
            <person name="Rosenke K."/>
        </authorList>
    </citation>
    <scope>NUCLEOTIDE SEQUENCE [LARGE SCALE GENOMIC DNA]</scope>
    <source>
        <strain evidence="5 6">IFM 0406</strain>
    </source>
</reference>
<dbReference type="SUPFAM" id="SSF53335">
    <property type="entry name" value="S-adenosyl-L-methionine-dependent methyltransferases"/>
    <property type="match status" value="1"/>
</dbReference>
<sequence>MDLMTDNPVTPIDPTDIDFDRAYRDGTLMEGVVLDRMPWDIGEPQHLVVELEAAGQFSGEVLDIGCGLGNNSVYLATRGYRVTGADAAPTAIEQARARAAERNIPVTFEVADATTLTGYDGRFDTVLGSSLLHCLDPAGRRAHVAALARILRPGARVIEFCFPGDGLTQGYSPFPIEESELRTLFSDPDWTLTTFRRDRIDAVALPGTFLDTVREAGGDIQLDGSGGMTLPTWVLVATRN</sequence>
<evidence type="ECO:0000256" key="3">
    <source>
        <dbReference type="ARBA" id="ARBA00022691"/>
    </source>
</evidence>
<organism evidence="5 6">
    <name type="scientific">Nocardia terpenica</name>
    <dbReference type="NCBI Taxonomy" id="455432"/>
    <lineage>
        <taxon>Bacteria</taxon>
        <taxon>Bacillati</taxon>
        <taxon>Actinomycetota</taxon>
        <taxon>Actinomycetes</taxon>
        <taxon>Mycobacteriales</taxon>
        <taxon>Nocardiaceae</taxon>
        <taxon>Nocardia</taxon>
    </lineage>
</organism>
<dbReference type="EMBL" id="LWGR01000012">
    <property type="protein sequence ID" value="KZM71252.1"/>
    <property type="molecule type" value="Genomic_DNA"/>
</dbReference>
<dbReference type="GO" id="GO:0032259">
    <property type="term" value="P:methylation"/>
    <property type="evidence" value="ECO:0007669"/>
    <property type="project" value="UniProtKB-KW"/>
</dbReference>
<dbReference type="Pfam" id="PF13649">
    <property type="entry name" value="Methyltransf_25"/>
    <property type="match status" value="1"/>
</dbReference>
<keyword evidence="1" id="KW-0489">Methyltransferase</keyword>
<gene>
    <name evidence="5" type="ORF">AWN90_00215</name>
</gene>
<dbReference type="InterPro" id="IPR029063">
    <property type="entry name" value="SAM-dependent_MTases_sf"/>
</dbReference>
<evidence type="ECO:0000313" key="5">
    <source>
        <dbReference type="EMBL" id="KZM71252.1"/>
    </source>
</evidence>
<keyword evidence="2" id="KW-0808">Transferase</keyword>
<name>A0A164KC98_9NOCA</name>
<dbReference type="Gene3D" id="3.40.50.150">
    <property type="entry name" value="Vaccinia Virus protein VP39"/>
    <property type="match status" value="1"/>
</dbReference>
<dbReference type="PANTHER" id="PTHR43464:SF19">
    <property type="entry name" value="UBIQUINONE BIOSYNTHESIS O-METHYLTRANSFERASE, MITOCHONDRIAL"/>
    <property type="match status" value="1"/>
</dbReference>
<dbReference type="InterPro" id="IPR041698">
    <property type="entry name" value="Methyltransf_25"/>
</dbReference>
<dbReference type="STRING" id="455432.AWN90_00215"/>
<keyword evidence="3" id="KW-0949">S-adenosyl-L-methionine</keyword>
<comment type="caution">
    <text evidence="5">The sequence shown here is derived from an EMBL/GenBank/DDBJ whole genome shotgun (WGS) entry which is preliminary data.</text>
</comment>
<proteinExistence type="predicted"/>
<evidence type="ECO:0000256" key="1">
    <source>
        <dbReference type="ARBA" id="ARBA00022603"/>
    </source>
</evidence>
<dbReference type="GO" id="GO:0008168">
    <property type="term" value="F:methyltransferase activity"/>
    <property type="evidence" value="ECO:0007669"/>
    <property type="project" value="UniProtKB-KW"/>
</dbReference>
<protein>
    <recommendedName>
        <fullName evidence="4">Methyltransferase domain-containing protein</fullName>
    </recommendedName>
</protein>
<feature type="domain" description="Methyltransferase" evidence="4">
    <location>
        <begin position="61"/>
        <end position="154"/>
    </location>
</feature>
<evidence type="ECO:0000256" key="2">
    <source>
        <dbReference type="ARBA" id="ARBA00022679"/>
    </source>
</evidence>
<dbReference type="CDD" id="cd02440">
    <property type="entry name" value="AdoMet_MTases"/>
    <property type="match status" value="1"/>
</dbReference>
<dbReference type="Proteomes" id="UP000076512">
    <property type="component" value="Unassembled WGS sequence"/>
</dbReference>
<accession>A0A164KC98</accession>
<dbReference type="AlphaFoldDB" id="A0A164KC98"/>
<keyword evidence="6" id="KW-1185">Reference proteome</keyword>